<accession>A0ACC5R3R5</accession>
<proteinExistence type="predicted"/>
<organism evidence="1 2">
    <name type="scientific">Taklimakanibacter albus</name>
    <dbReference type="NCBI Taxonomy" id="2800327"/>
    <lineage>
        <taxon>Bacteria</taxon>
        <taxon>Pseudomonadati</taxon>
        <taxon>Pseudomonadota</taxon>
        <taxon>Alphaproteobacteria</taxon>
        <taxon>Hyphomicrobiales</taxon>
        <taxon>Aestuariivirgaceae</taxon>
        <taxon>Taklimakanibacter</taxon>
    </lineage>
</organism>
<gene>
    <name evidence="1" type="ORF">JHL16_13090</name>
</gene>
<keyword evidence="2" id="KW-1185">Reference proteome</keyword>
<sequence length="293" mass="30301">MTALTPMARRRGPVARAWAYVASFDGFTRAAIYVLAALIIAALLGSWFGLGGSPTDIVGRRLQPPSLAFPVGTDNLGRSVLPRLLAGVTTTLLLSAAAVVLAALIATISGIMAGYYGGRIGGTIMRIGDILCAFPAIVLAILVAAVVGPGSIAALASIVLVTVPLMTRMVGQAARQVAQREFITSAIISGVGTRTLMIRHILPNVAGTIAIQGTYALSVAILVEGGLSFLGYGVQVPHASLGLLVQEGAVYMVKAPWLILAPGAILVIAILAINLIGDSLRDRFDPREARSLT</sequence>
<reference evidence="1" key="1">
    <citation type="submission" date="2021-01" db="EMBL/GenBank/DDBJ databases">
        <authorList>
            <person name="Sun Q."/>
        </authorList>
    </citation>
    <scope>NUCLEOTIDE SEQUENCE</scope>
    <source>
        <strain evidence="1">YIM B02566</strain>
    </source>
</reference>
<protein>
    <submittedName>
        <fullName evidence="1">ABC transporter permease</fullName>
    </submittedName>
</protein>
<comment type="caution">
    <text evidence="1">The sequence shown here is derived from an EMBL/GenBank/DDBJ whole genome shotgun (WGS) entry which is preliminary data.</text>
</comment>
<evidence type="ECO:0000313" key="2">
    <source>
        <dbReference type="Proteomes" id="UP000616151"/>
    </source>
</evidence>
<dbReference type="Proteomes" id="UP000616151">
    <property type="component" value="Unassembled WGS sequence"/>
</dbReference>
<name>A0ACC5R3R5_9HYPH</name>
<dbReference type="EMBL" id="JAENHL010000007">
    <property type="protein sequence ID" value="MBK1867284.1"/>
    <property type="molecule type" value="Genomic_DNA"/>
</dbReference>
<evidence type="ECO:0000313" key="1">
    <source>
        <dbReference type="EMBL" id="MBK1867284.1"/>
    </source>
</evidence>